<dbReference type="SUPFAM" id="SSF51658">
    <property type="entry name" value="Xylose isomerase-like"/>
    <property type="match status" value="1"/>
</dbReference>
<dbReference type="Gene3D" id="3.20.20.150">
    <property type="entry name" value="Divalent-metal-dependent TIM barrel enzymes"/>
    <property type="match status" value="1"/>
</dbReference>
<organism evidence="1 2">
    <name type="scientific">Compostibacter hankyongensis</name>
    <dbReference type="NCBI Taxonomy" id="1007089"/>
    <lineage>
        <taxon>Bacteria</taxon>
        <taxon>Pseudomonadati</taxon>
        <taxon>Bacteroidota</taxon>
        <taxon>Chitinophagia</taxon>
        <taxon>Chitinophagales</taxon>
        <taxon>Chitinophagaceae</taxon>
        <taxon>Compostibacter</taxon>
    </lineage>
</organism>
<dbReference type="EMBL" id="BAABFN010000001">
    <property type="protein sequence ID" value="GAA4304573.1"/>
    <property type="molecule type" value="Genomic_DNA"/>
</dbReference>
<dbReference type="Proteomes" id="UP001501207">
    <property type="component" value="Unassembled WGS sequence"/>
</dbReference>
<sequence>MKTGIGTLTYCTNIHPGETWAEHFAALQEHIPAVRKQLGADGSFGIGLRLSNKASLALDKAEQLSAFKDWLQENDAYVFTLNGFPYGSFHRTRVKDQVHAPDWTTNERLQYTLRLFRILAALLPEGMEGSLSTSPLSYRYWHPEEERRALREKATWNMLQVVEQLARVYRGSGILLHLDVEPEPDGLLDNGSEFIAWYLQELLPAGIPLLSDKLDITAAEAEQVIKTHLQLCYDVCHFAVGYEDADEILRQLKIQGIRIGKIQLSAALKSALPHGDAEREKTAVAFRRFNESTYLHQVVARCGNGRLIRYRDLPEALQEIRDTPAEEWRAHFHVPLFVSDFGLLQSTRNEVAEMLRRAQQDTLTRHFEVETYTWEVLPSDLQLPLPASIARELQWVLDTLNNTTG</sequence>
<dbReference type="RefSeq" id="WP_344976074.1">
    <property type="nucleotide sequence ID" value="NZ_BAABFN010000001.1"/>
</dbReference>
<name>A0ABP8FIG1_9BACT</name>
<dbReference type="NCBIfam" id="NF035939">
    <property type="entry name" value="TIM_EboE"/>
    <property type="match status" value="1"/>
</dbReference>
<evidence type="ECO:0000313" key="1">
    <source>
        <dbReference type="EMBL" id="GAA4304573.1"/>
    </source>
</evidence>
<keyword evidence="2" id="KW-1185">Reference proteome</keyword>
<proteinExistence type="predicted"/>
<evidence type="ECO:0000313" key="2">
    <source>
        <dbReference type="Proteomes" id="UP001501207"/>
    </source>
</evidence>
<dbReference type="InterPro" id="IPR036237">
    <property type="entry name" value="Xyl_isomerase-like_sf"/>
</dbReference>
<reference evidence="2" key="1">
    <citation type="journal article" date="2019" name="Int. J. Syst. Evol. Microbiol.">
        <title>The Global Catalogue of Microorganisms (GCM) 10K type strain sequencing project: providing services to taxonomists for standard genome sequencing and annotation.</title>
        <authorList>
            <consortium name="The Broad Institute Genomics Platform"/>
            <consortium name="The Broad Institute Genome Sequencing Center for Infectious Disease"/>
            <person name="Wu L."/>
            <person name="Ma J."/>
        </authorList>
    </citation>
    <scope>NUCLEOTIDE SEQUENCE [LARGE SCALE GENOMIC DNA]</scope>
    <source>
        <strain evidence="2">JCM 17664</strain>
    </source>
</reference>
<accession>A0ABP8FIG1</accession>
<protein>
    <submittedName>
        <fullName evidence="1">Metabolite traffic protein EboE</fullName>
    </submittedName>
</protein>
<comment type="caution">
    <text evidence="1">The sequence shown here is derived from an EMBL/GenBank/DDBJ whole genome shotgun (WGS) entry which is preliminary data.</text>
</comment>
<gene>
    <name evidence="1" type="primary">eboE</name>
    <name evidence="1" type="ORF">GCM10023143_09130</name>
</gene>